<gene>
    <name evidence="2" type="ORF">PICMEDRAFT_36600</name>
</gene>
<evidence type="ECO:0000313" key="2">
    <source>
        <dbReference type="EMBL" id="ODQ44807.1"/>
    </source>
</evidence>
<organism evidence="2 3">
    <name type="scientific">Pichia membranifaciens NRRL Y-2026</name>
    <dbReference type="NCBI Taxonomy" id="763406"/>
    <lineage>
        <taxon>Eukaryota</taxon>
        <taxon>Fungi</taxon>
        <taxon>Dikarya</taxon>
        <taxon>Ascomycota</taxon>
        <taxon>Saccharomycotina</taxon>
        <taxon>Pichiomycetes</taxon>
        <taxon>Pichiales</taxon>
        <taxon>Pichiaceae</taxon>
        <taxon>Pichia</taxon>
    </lineage>
</organism>
<evidence type="ECO:0000313" key="3">
    <source>
        <dbReference type="Proteomes" id="UP000094455"/>
    </source>
</evidence>
<dbReference type="FunFam" id="3.10.20.90:FF:000306">
    <property type="entry name" value="Putative ubiquitin-like protein"/>
    <property type="match status" value="1"/>
</dbReference>
<feature type="domain" description="Ubiquitin-like" evidence="1">
    <location>
        <begin position="2"/>
        <end position="77"/>
    </location>
</feature>
<dbReference type="SMART" id="SM00213">
    <property type="entry name" value="UBQ"/>
    <property type="match status" value="1"/>
</dbReference>
<proteinExistence type="predicted"/>
<protein>
    <recommendedName>
        <fullName evidence="1">Ubiquitin-like domain-containing protein</fullName>
    </recommendedName>
</protein>
<dbReference type="Gene3D" id="3.10.20.90">
    <property type="entry name" value="Phosphatidylinositol 3-kinase Catalytic Subunit, Chain A, domain 1"/>
    <property type="match status" value="1"/>
</dbReference>
<dbReference type="InterPro" id="IPR050158">
    <property type="entry name" value="Ubiquitin_ubiquitin-like"/>
</dbReference>
<reference evidence="2 3" key="1">
    <citation type="journal article" date="2016" name="Proc. Natl. Acad. Sci. U.S.A.">
        <title>Comparative genomics of biotechnologically important yeasts.</title>
        <authorList>
            <person name="Riley R."/>
            <person name="Haridas S."/>
            <person name="Wolfe K.H."/>
            <person name="Lopes M.R."/>
            <person name="Hittinger C.T."/>
            <person name="Goeker M."/>
            <person name="Salamov A.A."/>
            <person name="Wisecaver J.H."/>
            <person name="Long T.M."/>
            <person name="Calvey C.H."/>
            <person name="Aerts A.L."/>
            <person name="Barry K.W."/>
            <person name="Choi C."/>
            <person name="Clum A."/>
            <person name="Coughlan A.Y."/>
            <person name="Deshpande S."/>
            <person name="Douglass A.P."/>
            <person name="Hanson S.J."/>
            <person name="Klenk H.-P."/>
            <person name="LaButti K.M."/>
            <person name="Lapidus A."/>
            <person name="Lindquist E.A."/>
            <person name="Lipzen A.M."/>
            <person name="Meier-Kolthoff J.P."/>
            <person name="Ohm R.A."/>
            <person name="Otillar R.P."/>
            <person name="Pangilinan J.L."/>
            <person name="Peng Y."/>
            <person name="Rokas A."/>
            <person name="Rosa C.A."/>
            <person name="Scheuner C."/>
            <person name="Sibirny A.A."/>
            <person name="Slot J.C."/>
            <person name="Stielow J.B."/>
            <person name="Sun H."/>
            <person name="Kurtzman C.P."/>
            <person name="Blackwell M."/>
            <person name="Grigoriev I.V."/>
            <person name="Jeffries T.W."/>
        </authorList>
    </citation>
    <scope>NUCLEOTIDE SEQUENCE [LARGE SCALE GENOMIC DNA]</scope>
    <source>
        <strain evidence="2 3">NRRL Y-2026</strain>
    </source>
</reference>
<dbReference type="SUPFAM" id="SSF54236">
    <property type="entry name" value="Ubiquitin-like"/>
    <property type="match status" value="1"/>
</dbReference>
<accession>A0A1E3NF91</accession>
<name>A0A1E3NF91_9ASCO</name>
<dbReference type="PANTHER" id="PTHR10666">
    <property type="entry name" value="UBIQUITIN"/>
    <property type="match status" value="1"/>
</dbReference>
<dbReference type="Proteomes" id="UP000094455">
    <property type="component" value="Unassembled WGS sequence"/>
</dbReference>
<dbReference type="PROSITE" id="PS50053">
    <property type="entry name" value="UBIQUITIN_2"/>
    <property type="match status" value="1"/>
</dbReference>
<evidence type="ECO:0000259" key="1">
    <source>
        <dbReference type="PROSITE" id="PS50053"/>
    </source>
</evidence>
<keyword evidence="3" id="KW-1185">Reference proteome</keyword>
<dbReference type="GeneID" id="30179706"/>
<dbReference type="InterPro" id="IPR000626">
    <property type="entry name" value="Ubiquitin-like_dom"/>
</dbReference>
<dbReference type="RefSeq" id="XP_019015920.1">
    <property type="nucleotide sequence ID" value="XM_019163019.1"/>
</dbReference>
<dbReference type="EMBL" id="KV454006">
    <property type="protein sequence ID" value="ODQ44807.1"/>
    <property type="molecule type" value="Genomic_DNA"/>
</dbReference>
<sequence>MVEIRIRSLTGRIIPVEIGLEQRVSDLKEVVEVKEGIPPQQQRFLFAGRQLDDDRTLADCGVAAGSDLHLVLSLRGGARHSL</sequence>
<dbReference type="STRING" id="763406.A0A1E3NF91"/>
<dbReference type="OrthoDB" id="428577at2759"/>
<dbReference type="InterPro" id="IPR019956">
    <property type="entry name" value="Ubiquitin_dom"/>
</dbReference>
<dbReference type="Pfam" id="PF00240">
    <property type="entry name" value="ubiquitin"/>
    <property type="match status" value="1"/>
</dbReference>
<dbReference type="InterPro" id="IPR029071">
    <property type="entry name" value="Ubiquitin-like_domsf"/>
</dbReference>
<dbReference type="AlphaFoldDB" id="A0A1E3NF91"/>
<dbReference type="PRINTS" id="PR00348">
    <property type="entry name" value="UBIQUITIN"/>
</dbReference>